<dbReference type="InterPro" id="IPR003864">
    <property type="entry name" value="CSC1/OSCA1-like_7TM"/>
</dbReference>
<name>A0A0G4IMU1_PLABS</name>
<accession>A0A0G4IMU1</accession>
<reference evidence="13 15" key="2">
    <citation type="submission" date="2018-03" db="EMBL/GenBank/DDBJ databases">
        <authorList>
            <person name="Fogelqvist J."/>
        </authorList>
    </citation>
    <scope>NUCLEOTIDE SEQUENCE [LARGE SCALE GENOMIC DNA]</scope>
</reference>
<dbReference type="Pfam" id="PF02714">
    <property type="entry name" value="RSN1_7TM"/>
    <property type="match status" value="1"/>
</dbReference>
<dbReference type="InterPro" id="IPR027815">
    <property type="entry name" value="CSC1/OSCA1-like_cyt"/>
</dbReference>
<evidence type="ECO:0000313" key="12">
    <source>
        <dbReference type="EMBL" id="CEO96502.1"/>
    </source>
</evidence>
<evidence type="ECO:0000256" key="5">
    <source>
        <dbReference type="ARBA" id="ARBA00022989"/>
    </source>
</evidence>
<feature type="region of interest" description="Disordered" evidence="7">
    <location>
        <begin position="757"/>
        <end position="783"/>
    </location>
</feature>
<feature type="transmembrane region" description="Helical" evidence="8">
    <location>
        <begin position="20"/>
        <end position="40"/>
    </location>
</feature>
<comment type="similarity">
    <text evidence="2">Belongs to the CSC1 (TC 1.A.17) family.</text>
</comment>
<proteinExistence type="inferred from homology"/>
<keyword evidence="13" id="KW-0496">Mitochondrion</keyword>
<keyword evidence="4 8" id="KW-0812">Transmembrane</keyword>
<evidence type="ECO:0000256" key="4">
    <source>
        <dbReference type="ARBA" id="ARBA00022692"/>
    </source>
</evidence>
<feature type="transmembrane region" description="Helical" evidence="8">
    <location>
        <begin position="501"/>
        <end position="523"/>
    </location>
</feature>
<comment type="subcellular location">
    <subcellularLocation>
        <location evidence="1">Membrane</location>
        <topology evidence="1">Multi-pass membrane protein</topology>
    </subcellularLocation>
</comment>
<evidence type="ECO:0000256" key="6">
    <source>
        <dbReference type="ARBA" id="ARBA00023136"/>
    </source>
</evidence>
<feature type="domain" description="CSC1/OSCA1-like 7TM region" evidence="9">
    <location>
        <begin position="372"/>
        <end position="643"/>
    </location>
</feature>
<evidence type="ECO:0000259" key="10">
    <source>
        <dbReference type="Pfam" id="PF13967"/>
    </source>
</evidence>
<dbReference type="GO" id="GO:0005886">
    <property type="term" value="C:plasma membrane"/>
    <property type="evidence" value="ECO:0007669"/>
    <property type="project" value="TreeGrafter"/>
</dbReference>
<dbReference type="Proteomes" id="UP000290189">
    <property type="component" value="Unassembled WGS sequence"/>
</dbReference>
<dbReference type="PANTHER" id="PTHR13018">
    <property type="entry name" value="PROBABLE MEMBRANE PROTEIN DUF221-RELATED"/>
    <property type="match status" value="1"/>
</dbReference>
<feature type="transmembrane region" description="Helical" evidence="8">
    <location>
        <begin position="111"/>
        <end position="136"/>
    </location>
</feature>
<feature type="transmembrane region" description="Helical" evidence="8">
    <location>
        <begin position="530"/>
        <end position="548"/>
    </location>
</feature>
<dbReference type="EMBL" id="CDSF01000068">
    <property type="protein sequence ID" value="CEO96502.1"/>
    <property type="molecule type" value="Genomic_DNA"/>
</dbReference>
<feature type="transmembrane region" description="Helical" evidence="8">
    <location>
        <begin position="378"/>
        <end position="403"/>
    </location>
</feature>
<evidence type="ECO:0000259" key="11">
    <source>
        <dbReference type="Pfam" id="PF14703"/>
    </source>
</evidence>
<dbReference type="OrthoDB" id="1689567at2759"/>
<feature type="transmembrane region" description="Helical" evidence="8">
    <location>
        <begin position="423"/>
        <end position="447"/>
    </location>
</feature>
<organism evidence="12 14">
    <name type="scientific">Plasmodiophora brassicae</name>
    <name type="common">Clubroot disease agent</name>
    <dbReference type="NCBI Taxonomy" id="37360"/>
    <lineage>
        <taxon>Eukaryota</taxon>
        <taxon>Sar</taxon>
        <taxon>Rhizaria</taxon>
        <taxon>Endomyxa</taxon>
        <taxon>Phytomyxea</taxon>
        <taxon>Plasmodiophorida</taxon>
        <taxon>Plasmodiophoridae</taxon>
        <taxon>Plasmodiophora</taxon>
    </lineage>
</organism>
<dbReference type="GO" id="GO:0005227">
    <property type="term" value="F:calcium-activated cation channel activity"/>
    <property type="evidence" value="ECO:0007669"/>
    <property type="project" value="InterPro"/>
</dbReference>
<dbReference type="PANTHER" id="PTHR13018:SF5">
    <property type="entry name" value="RE44586P"/>
    <property type="match status" value="1"/>
</dbReference>
<dbReference type="OMA" id="CSCKKEN"/>
<dbReference type="STRING" id="37360.A0A0G4IMU1"/>
<protein>
    <recommendedName>
        <fullName evidence="16">CSC1/OSCA1-like 7TM region domain-containing protein</fullName>
    </recommendedName>
</protein>
<feature type="transmembrane region" description="Helical" evidence="8">
    <location>
        <begin position="653"/>
        <end position="675"/>
    </location>
</feature>
<evidence type="ECO:0000256" key="2">
    <source>
        <dbReference type="ARBA" id="ARBA00007779"/>
    </source>
</evidence>
<feature type="transmembrane region" description="Helical" evidence="8">
    <location>
        <begin position="626"/>
        <end position="646"/>
    </location>
</feature>
<dbReference type="Pfam" id="PF13967">
    <property type="entry name" value="RSN1_TM"/>
    <property type="match status" value="1"/>
</dbReference>
<evidence type="ECO:0008006" key="16">
    <source>
        <dbReference type="Google" id="ProtNLM"/>
    </source>
</evidence>
<evidence type="ECO:0000256" key="7">
    <source>
        <dbReference type="SAM" id="MobiDB-lite"/>
    </source>
</evidence>
<feature type="domain" description="CSC1/OSCA1-like cytosolic" evidence="11">
    <location>
        <begin position="208"/>
        <end position="361"/>
    </location>
</feature>
<keyword evidence="5 8" id="KW-1133">Transmembrane helix</keyword>
<feature type="transmembrane region" description="Helical" evidence="8">
    <location>
        <begin position="156"/>
        <end position="174"/>
    </location>
</feature>
<reference evidence="12 14" key="1">
    <citation type="submission" date="2015-02" db="EMBL/GenBank/DDBJ databases">
        <authorList>
            <person name="Chooi Y.-H."/>
        </authorList>
    </citation>
    <scope>NUCLEOTIDE SEQUENCE [LARGE SCALE GENOMIC DNA]</scope>
    <source>
        <strain evidence="12">E3</strain>
    </source>
</reference>
<dbReference type="InterPro" id="IPR032880">
    <property type="entry name" value="CSC1/OSCA1-like_N"/>
</dbReference>
<geneLocation type="mitochondrion" evidence="13"/>
<evidence type="ECO:0000256" key="3">
    <source>
        <dbReference type="ARBA" id="ARBA00022448"/>
    </source>
</evidence>
<keyword evidence="6 8" id="KW-0472">Membrane</keyword>
<keyword evidence="14" id="KW-1185">Reference proteome</keyword>
<dbReference type="EMBL" id="OVEO01000003">
    <property type="protein sequence ID" value="SPQ94562.1"/>
    <property type="molecule type" value="Genomic_DNA"/>
</dbReference>
<feature type="domain" description="CSC1/OSCA1-like N-terminal transmembrane" evidence="10">
    <location>
        <begin position="22"/>
        <end position="177"/>
    </location>
</feature>
<evidence type="ECO:0000256" key="8">
    <source>
        <dbReference type="SAM" id="Phobius"/>
    </source>
</evidence>
<gene>
    <name evidence="12" type="ORF">PBRA_005111</name>
    <name evidence="13" type="ORF">PLBR_LOCUS1777</name>
</gene>
<dbReference type="Pfam" id="PF14703">
    <property type="entry name" value="PHM7_cyt"/>
    <property type="match status" value="1"/>
</dbReference>
<evidence type="ECO:0000259" key="9">
    <source>
        <dbReference type="Pfam" id="PF02714"/>
    </source>
</evidence>
<keyword evidence="3" id="KW-0813">Transport</keyword>
<evidence type="ECO:0000256" key="1">
    <source>
        <dbReference type="ARBA" id="ARBA00004141"/>
    </source>
</evidence>
<evidence type="ECO:0000313" key="13">
    <source>
        <dbReference type="EMBL" id="SPQ94562.1"/>
    </source>
</evidence>
<feature type="transmembrane region" description="Helical" evidence="8">
    <location>
        <begin position="467"/>
        <end position="486"/>
    </location>
</feature>
<evidence type="ECO:0000313" key="15">
    <source>
        <dbReference type="Proteomes" id="UP000290189"/>
    </source>
</evidence>
<dbReference type="Proteomes" id="UP000039324">
    <property type="component" value="Unassembled WGS sequence"/>
</dbReference>
<sequence>MSATRSSERLPEMAMNVPVQSLLMPVVINAFVAAATFLAFRVVSPRIPWLYCPRSIRANARDTREPPPDISRSTTLEWIRAMYALSERDLVRVIGLDAVVFLRFQRMGMYFFGPLAVVGLVVILPVNAIAPSGAALHATTFRDLSMSHLPEKSPLFWVHLVCAYLFTGYLFYLLRREALAYHDLRHRCHLSCGGEQEGDGAPRPDQLSVALRRIPSHLQNEANLHNYLARLFPDAFASAVVVRDRSVLIRLCKELTGARRHLERACAQFARTGRRVRPTLRTGWFLSSRVDAIDLWTQRIEDLGDQIDVWRKSHGRATAAGFATFTTFAAVALLTHAPVMKEAHVLTCTQAVEPRDVYWPNVHWTDHERQFRWVCVHAVLYILIAFWTIPVSFVSALASLDVLERYIPFLGSLLNVSPLLSDFLQAFLPSVGLLLFQLVLPPILLFLSQQQGCTSRSSLRSSVFTKFFLFQFINFFLVSMISGSLIDTLSAIAEHPTRTPILLSSALSSQAATFVAYVLLQALSRVPLQLLRLGALIQSGFSVTFLVSTPEQLFKAVAPGAFAFAQEWPMHLFIFFLGLTYAEITPLILPCVALFFVVSQFVYRYLLIFVHEPKYETGGRLFRLAFSRLFIGIAVGLMTLMGMLALKQASAQFGLLVLLLIATYRFYVHCSGIIASAESLSCEEALDMDRSPRFDASAFAAASASFYRQPCELVPIVDPGEVQEFILSTSGTVLRVPKTSAVSELVELESRRIVARSTPGTPARPFRRPSGTTAGAPGADALV</sequence>
<dbReference type="InterPro" id="IPR045122">
    <property type="entry name" value="Csc1-like"/>
</dbReference>
<evidence type="ECO:0000313" key="14">
    <source>
        <dbReference type="Proteomes" id="UP000039324"/>
    </source>
</evidence>
<dbReference type="AlphaFoldDB" id="A0A0G4IMU1"/>